<evidence type="ECO:0000313" key="9">
    <source>
        <dbReference type="EMBL" id="MFC4353140.1"/>
    </source>
</evidence>
<keyword evidence="4 7" id="KW-0472">Membrane</keyword>
<comment type="subcellular location">
    <subcellularLocation>
        <location evidence="1">Membrane</location>
        <topology evidence="1">Single-pass membrane protein</topology>
    </subcellularLocation>
</comment>
<gene>
    <name evidence="9" type="ORF">ACFOW6_16440</name>
</gene>
<evidence type="ECO:0000256" key="5">
    <source>
        <dbReference type="ARBA" id="ARBA00038105"/>
    </source>
</evidence>
<protein>
    <submittedName>
        <fullName evidence="9">DnaJ domain-containing protein</fullName>
    </submittedName>
</protein>
<dbReference type="EMBL" id="JBHSCW010000011">
    <property type="protein sequence ID" value="MFC4353140.1"/>
    <property type="molecule type" value="Genomic_DNA"/>
</dbReference>
<proteinExistence type="inferred from homology"/>
<evidence type="ECO:0000256" key="2">
    <source>
        <dbReference type="ARBA" id="ARBA00022692"/>
    </source>
</evidence>
<dbReference type="RefSeq" id="WP_382423730.1">
    <property type="nucleotide sequence ID" value="NZ_JBHSCW010000011.1"/>
</dbReference>
<organism evidence="9 10">
    <name type="scientific">Fodinicurvata halophila</name>
    <dbReference type="NCBI Taxonomy" id="1419723"/>
    <lineage>
        <taxon>Bacteria</taxon>
        <taxon>Pseudomonadati</taxon>
        <taxon>Pseudomonadota</taxon>
        <taxon>Alphaproteobacteria</taxon>
        <taxon>Rhodospirillales</taxon>
        <taxon>Rhodovibrionaceae</taxon>
        <taxon>Fodinicurvata</taxon>
    </lineage>
</organism>
<feature type="domain" description="J" evidence="8">
    <location>
        <begin position="193"/>
        <end position="249"/>
    </location>
</feature>
<dbReference type="PANTHER" id="PTHR12763">
    <property type="match status" value="1"/>
</dbReference>
<dbReference type="PANTHER" id="PTHR12763:SF28">
    <property type="entry name" value="GEO10507P1-RELATED"/>
    <property type="match status" value="1"/>
</dbReference>
<keyword evidence="10" id="KW-1185">Reference proteome</keyword>
<keyword evidence="2 7" id="KW-0812">Transmembrane</keyword>
<dbReference type="SMART" id="SM00271">
    <property type="entry name" value="DnaJ"/>
    <property type="match status" value="1"/>
</dbReference>
<evidence type="ECO:0000259" key="8">
    <source>
        <dbReference type="PROSITE" id="PS50076"/>
    </source>
</evidence>
<reference evidence="10" key="1">
    <citation type="journal article" date="2019" name="Int. J. Syst. Evol. Microbiol.">
        <title>The Global Catalogue of Microorganisms (GCM) 10K type strain sequencing project: providing services to taxonomists for standard genome sequencing and annotation.</title>
        <authorList>
            <consortium name="The Broad Institute Genomics Platform"/>
            <consortium name="The Broad Institute Genome Sequencing Center for Infectious Disease"/>
            <person name="Wu L."/>
            <person name="Ma J."/>
        </authorList>
    </citation>
    <scope>NUCLEOTIDE SEQUENCE [LARGE SCALE GENOMIC DNA]</scope>
    <source>
        <strain evidence="10">CECT 8472</strain>
    </source>
</reference>
<evidence type="ECO:0000256" key="7">
    <source>
        <dbReference type="SAM" id="Phobius"/>
    </source>
</evidence>
<dbReference type="Pfam" id="PF00226">
    <property type="entry name" value="DnaJ"/>
    <property type="match status" value="1"/>
</dbReference>
<dbReference type="Gene3D" id="1.10.287.110">
    <property type="entry name" value="DnaJ domain"/>
    <property type="match status" value="1"/>
</dbReference>
<feature type="transmembrane region" description="Helical" evidence="7">
    <location>
        <begin position="30"/>
        <end position="51"/>
    </location>
</feature>
<evidence type="ECO:0000313" key="10">
    <source>
        <dbReference type="Proteomes" id="UP001595799"/>
    </source>
</evidence>
<comment type="similarity">
    <text evidence="5">Belongs to the TIM14 family.</text>
</comment>
<dbReference type="Proteomes" id="UP001595799">
    <property type="component" value="Unassembled WGS sequence"/>
</dbReference>
<evidence type="ECO:0000256" key="6">
    <source>
        <dbReference type="SAM" id="MobiDB-lite"/>
    </source>
</evidence>
<dbReference type="SUPFAM" id="SSF46565">
    <property type="entry name" value="Chaperone J-domain"/>
    <property type="match status" value="1"/>
</dbReference>
<feature type="region of interest" description="Disordered" evidence="6">
    <location>
        <begin position="165"/>
        <end position="188"/>
    </location>
</feature>
<dbReference type="PROSITE" id="PS50076">
    <property type="entry name" value="DNAJ_2"/>
    <property type="match status" value="1"/>
</dbReference>
<dbReference type="CDD" id="cd06257">
    <property type="entry name" value="DnaJ"/>
    <property type="match status" value="1"/>
</dbReference>
<evidence type="ECO:0000256" key="4">
    <source>
        <dbReference type="ARBA" id="ARBA00023136"/>
    </source>
</evidence>
<comment type="caution">
    <text evidence="9">The sequence shown here is derived from an EMBL/GenBank/DDBJ whole genome shotgun (WGS) entry which is preliminary data.</text>
</comment>
<dbReference type="InterPro" id="IPR036869">
    <property type="entry name" value="J_dom_sf"/>
</dbReference>
<dbReference type="InterPro" id="IPR001623">
    <property type="entry name" value="DnaJ_domain"/>
</dbReference>
<sequence length="249" mass="27577">MLGAIVLAVTVLVGGYLLLRWFVTAPPGRVKTALIWTAALIGVGLLLFALWGGIRQLIALALPFLMPMLFRLPGLLRRLKLPGGGSAPGQVSTVETRFLRMTLDHDTGDMDGVVREGQFRPQRLSEMTHEQLQALWEEVRSADEESTAVLESYLERVLGEDWRSGEGEEEASWANSGRGRAGPESGAEMSLEEAWRILELDPGADEAEVRAAHRRLMQKFHPDAEGSTYLASKINQAKEVLLRHLKRRG</sequence>
<evidence type="ECO:0000256" key="3">
    <source>
        <dbReference type="ARBA" id="ARBA00022989"/>
    </source>
</evidence>
<evidence type="ECO:0000256" key="1">
    <source>
        <dbReference type="ARBA" id="ARBA00004167"/>
    </source>
</evidence>
<name>A0ABV8URJ7_9PROT</name>
<accession>A0ABV8URJ7</accession>
<feature type="transmembrane region" description="Helical" evidence="7">
    <location>
        <begin position="6"/>
        <end position="23"/>
    </location>
</feature>
<keyword evidence="3 7" id="KW-1133">Transmembrane helix</keyword>